<evidence type="ECO:0000259" key="4">
    <source>
        <dbReference type="PROSITE" id="PS51787"/>
    </source>
</evidence>
<dbReference type="PROSITE" id="PS51787">
    <property type="entry name" value="LON_N"/>
    <property type="match status" value="1"/>
</dbReference>
<dbReference type="InterPro" id="IPR001841">
    <property type="entry name" value="Znf_RING"/>
</dbReference>
<dbReference type="InterPro" id="IPR013083">
    <property type="entry name" value="Znf_RING/FYVE/PHD"/>
</dbReference>
<dbReference type="AlphaFoldDB" id="A0A4Q9P8P1"/>
<organism evidence="5 6">
    <name type="scientific">Dichomitus squalens</name>
    <dbReference type="NCBI Taxonomy" id="114155"/>
    <lineage>
        <taxon>Eukaryota</taxon>
        <taxon>Fungi</taxon>
        <taxon>Dikarya</taxon>
        <taxon>Basidiomycota</taxon>
        <taxon>Agaricomycotina</taxon>
        <taxon>Agaricomycetes</taxon>
        <taxon>Polyporales</taxon>
        <taxon>Polyporaceae</taxon>
        <taxon>Dichomitus</taxon>
    </lineage>
</organism>
<feature type="compositionally biased region" description="Basic and acidic residues" evidence="1">
    <location>
        <begin position="593"/>
        <end position="607"/>
    </location>
</feature>
<dbReference type="InterPro" id="IPR046336">
    <property type="entry name" value="Lon_prtase_N_sf"/>
</dbReference>
<dbReference type="EMBL" id="ML145117">
    <property type="protein sequence ID" value="TBU59111.1"/>
    <property type="molecule type" value="Genomic_DNA"/>
</dbReference>
<dbReference type="Pfam" id="PF02190">
    <property type="entry name" value="LON_substr_bdg"/>
    <property type="match status" value="1"/>
</dbReference>
<feature type="compositionally biased region" description="Low complexity" evidence="1">
    <location>
        <begin position="289"/>
        <end position="301"/>
    </location>
</feature>
<feature type="region of interest" description="Disordered" evidence="1">
    <location>
        <begin position="575"/>
        <end position="607"/>
    </location>
</feature>
<keyword evidence="6" id="KW-1185">Reference proteome</keyword>
<evidence type="ECO:0000259" key="3">
    <source>
        <dbReference type="PROSITE" id="PS50089"/>
    </source>
</evidence>
<dbReference type="PANTHER" id="PTHR23327">
    <property type="entry name" value="RING FINGER PROTEIN 127"/>
    <property type="match status" value="1"/>
</dbReference>
<dbReference type="InterPro" id="IPR017907">
    <property type="entry name" value="Znf_RING_CS"/>
</dbReference>
<dbReference type="SUPFAM" id="SSF57850">
    <property type="entry name" value="RING/U-box"/>
    <property type="match status" value="1"/>
</dbReference>
<feature type="domain" description="Lon N-terminal" evidence="4">
    <location>
        <begin position="419"/>
        <end position="763"/>
    </location>
</feature>
<evidence type="ECO:0000313" key="6">
    <source>
        <dbReference type="Proteomes" id="UP000292082"/>
    </source>
</evidence>
<evidence type="ECO:0000256" key="1">
    <source>
        <dbReference type="SAM" id="MobiDB-lite"/>
    </source>
</evidence>
<dbReference type="GO" id="GO:0061630">
    <property type="term" value="F:ubiquitin protein ligase activity"/>
    <property type="evidence" value="ECO:0007669"/>
    <property type="project" value="TreeGrafter"/>
</dbReference>
<dbReference type="SUPFAM" id="SSF88697">
    <property type="entry name" value="PUA domain-like"/>
    <property type="match status" value="1"/>
</dbReference>
<feature type="transmembrane region" description="Helical" evidence="2">
    <location>
        <begin position="807"/>
        <end position="826"/>
    </location>
</feature>
<protein>
    <submittedName>
        <fullName evidence="5">Uncharacterized protein</fullName>
    </submittedName>
</protein>
<feature type="region of interest" description="Disordered" evidence="1">
    <location>
        <begin position="1"/>
        <end position="127"/>
    </location>
</feature>
<feature type="region of interest" description="Disordered" evidence="1">
    <location>
        <begin position="227"/>
        <end position="332"/>
    </location>
</feature>
<dbReference type="Gene3D" id="1.20.58.1480">
    <property type="match status" value="1"/>
</dbReference>
<reference evidence="5 6" key="1">
    <citation type="submission" date="2019-01" db="EMBL/GenBank/DDBJ databases">
        <title>Draft genome sequences of three monokaryotic isolates of the white-rot basidiomycete fungus Dichomitus squalens.</title>
        <authorList>
            <consortium name="DOE Joint Genome Institute"/>
            <person name="Lopez S.C."/>
            <person name="Andreopoulos B."/>
            <person name="Pangilinan J."/>
            <person name="Lipzen A."/>
            <person name="Riley R."/>
            <person name="Ahrendt S."/>
            <person name="Ng V."/>
            <person name="Barry K."/>
            <person name="Daum C."/>
            <person name="Grigoriev I.V."/>
            <person name="Hilden K.S."/>
            <person name="Makela M.R."/>
            <person name="de Vries R.P."/>
        </authorList>
    </citation>
    <scope>NUCLEOTIDE SEQUENCE [LARGE SCALE GENOMIC DNA]</scope>
    <source>
        <strain evidence="5 6">CBS 464.89</strain>
    </source>
</reference>
<feature type="compositionally biased region" description="Basic residues" evidence="1">
    <location>
        <begin position="302"/>
        <end position="313"/>
    </location>
</feature>
<keyword evidence="2" id="KW-0812">Transmembrane</keyword>
<feature type="compositionally biased region" description="Basic and acidic residues" evidence="1">
    <location>
        <begin position="27"/>
        <end position="52"/>
    </location>
</feature>
<evidence type="ECO:0000256" key="2">
    <source>
        <dbReference type="SAM" id="Phobius"/>
    </source>
</evidence>
<dbReference type="SMART" id="SM00464">
    <property type="entry name" value="LON"/>
    <property type="match status" value="1"/>
</dbReference>
<keyword evidence="2" id="KW-0472">Membrane</keyword>
<feature type="region of interest" description="Disordered" evidence="1">
    <location>
        <begin position="635"/>
        <end position="681"/>
    </location>
</feature>
<dbReference type="PANTHER" id="PTHR23327:SF42">
    <property type="entry name" value="LON PEPTIDASE N-TERMINAL DOMAIN AND RING FINGER PROTEIN C14F5.10C"/>
    <property type="match status" value="1"/>
</dbReference>
<evidence type="ECO:0000313" key="5">
    <source>
        <dbReference type="EMBL" id="TBU59111.1"/>
    </source>
</evidence>
<gene>
    <name evidence="5" type="ORF">BD310DRAFT_976837</name>
</gene>
<dbReference type="STRING" id="114155.A0A4Q9P8P1"/>
<dbReference type="CDD" id="cd16514">
    <property type="entry name" value="RING-HC_LONFs_rpt2"/>
    <property type="match status" value="1"/>
</dbReference>
<feature type="compositionally biased region" description="Basic and acidic residues" evidence="1">
    <location>
        <begin position="648"/>
        <end position="659"/>
    </location>
</feature>
<feature type="compositionally biased region" description="Polar residues" evidence="1">
    <location>
        <begin position="274"/>
        <end position="288"/>
    </location>
</feature>
<dbReference type="SMART" id="SM00184">
    <property type="entry name" value="RING"/>
    <property type="match status" value="1"/>
</dbReference>
<dbReference type="InterPro" id="IPR015947">
    <property type="entry name" value="PUA-like_sf"/>
</dbReference>
<feature type="domain" description="RING-type" evidence="3">
    <location>
        <begin position="346"/>
        <end position="384"/>
    </location>
</feature>
<dbReference type="PROSITE" id="PS50089">
    <property type="entry name" value="ZF_RING_2"/>
    <property type="match status" value="1"/>
</dbReference>
<dbReference type="Proteomes" id="UP000292082">
    <property type="component" value="Unassembled WGS sequence"/>
</dbReference>
<dbReference type="Gene3D" id="2.30.130.40">
    <property type="entry name" value="LON domain-like"/>
    <property type="match status" value="1"/>
</dbReference>
<dbReference type="PROSITE" id="PS00518">
    <property type="entry name" value="ZF_RING_1"/>
    <property type="match status" value="1"/>
</dbReference>
<name>A0A4Q9P8P1_9APHY</name>
<dbReference type="InterPro" id="IPR003111">
    <property type="entry name" value="Lon_prtase_N"/>
</dbReference>
<proteinExistence type="predicted"/>
<accession>A0A4Q9P8P1</accession>
<keyword evidence="2" id="KW-1133">Transmembrane helix</keyword>
<sequence>MTDPPQPKPGQTMRADARGECGACSDADGRAPSEEGRGTGEDRREEGHEAAGRGRNRAHGRESPVAAAAHRPRRRPSPTLGPTDRSPPQAHARSQAHHRNPHTSIVRAPASPPNAAPTSSLPSVPNVPHARMSSHNLLPLLQCPLCPPPSLLHVPLTLHCGHTFCASHFPPHNKPSTSKEVDIPPALPHCPLPTCCPSSPRYPATFSRTPPIDVTTNKLLELVLRASRDDLQPDSPPPHFSDDYEDRTDSEREYDSDSDLEYLPLSPQPPSFPGTPSTTRGTNQPRTGSSRSRSPPEASPRLHPRKRRRRLCRRAAGPSRSQAQPHRNDHDRHTQLEKELLSELTCEICFGLFWQPITTPCQHTFCTRCLFRSLDHNQTCPLCRQKLPGYDYFQQHPCNKVILAIILRAFPEAYAERGQAVEAEERDARLDTPVFVCQLGFPGMPTILHFFEPRYRLMLRRCLENPNPCFGMIPPPRAAPSTSANGSVSTGNDYGIMLQIRNVQMLPDGRSVVETWGTWRFRIMERGMRDGYTVARVERIEDYEDELDDRAFAPPDEEVRSMNGDSEAIAAEGGSVAYSGSRGQEDLQSADSRVVERAGDQAEEAPSRVEIGDVMQAESELPVASSEVALDVGAGAIAPPSSHPPRIAADHRAAARPEDATPTPSPAGERQPNGKAPAALRPPTNAELMAKCHAFIDQTRRGTPWVVQHLHNNYVPMPSDPASFSFWMALLLPIDEHEKAKLLPIRSPRLRLRLVVHWIEHLNSQCVSSPVPISPYLVSSTRAYASASALQVVLWRVRDFLMLPRAVRVWAMLFAYAALLAAIYLGQSVAQRPGSSEGGASHGASERGGLL</sequence>
<dbReference type="Gene3D" id="3.30.40.10">
    <property type="entry name" value="Zinc/RING finger domain, C3HC4 (zinc finger)"/>
    <property type="match status" value="1"/>
</dbReference>
<dbReference type="Pfam" id="PF13923">
    <property type="entry name" value="zf-C3HC4_2"/>
    <property type="match status" value="1"/>
</dbReference>